<feature type="region of interest" description="Disordered" evidence="4">
    <location>
        <begin position="549"/>
        <end position="616"/>
    </location>
</feature>
<dbReference type="Gene3D" id="2.60.120.290">
    <property type="entry name" value="Spermadhesin, CUB domain"/>
    <property type="match status" value="4"/>
</dbReference>
<comment type="caution">
    <text evidence="3">Lacks conserved residue(s) required for the propagation of feature annotation.</text>
</comment>
<comment type="caution">
    <text evidence="7">The sequence shown here is derived from an EMBL/GenBank/DDBJ whole genome shotgun (WGS) entry which is preliminary data.</text>
</comment>
<dbReference type="EMBL" id="VSWD01000006">
    <property type="protein sequence ID" value="KAK3099942.1"/>
    <property type="molecule type" value="Genomic_DNA"/>
</dbReference>
<dbReference type="Pfam" id="PF00431">
    <property type="entry name" value="CUB"/>
    <property type="match status" value="4"/>
</dbReference>
<dbReference type="SMART" id="SM00042">
    <property type="entry name" value="CUB"/>
    <property type="match status" value="4"/>
</dbReference>
<gene>
    <name evidence="7" type="ORF">FSP39_012216</name>
</gene>
<protein>
    <recommendedName>
        <fullName evidence="6">CUB domain-containing protein</fullName>
    </recommendedName>
</protein>
<dbReference type="PROSITE" id="PS01180">
    <property type="entry name" value="CUB"/>
    <property type="match status" value="4"/>
</dbReference>
<dbReference type="AlphaFoldDB" id="A0AA88Y8B8"/>
<name>A0AA88Y8B8_PINIB</name>
<sequence length="616" mass="67434">MDCRWLFSGPTASDRVVIDIQKYYIEGSPGCRYDYLEYVDGQTLSSAEPQRVCNVAQTGVMYVTSGQYGLLRLKSDFSVQWAGFTLRYLLGKANLGGSATDCSSTISLTATSTKQYFTNSQWPDEYDMNENCLWSITPTTANYGIEVEVVYSDLVSGEVCYSDLLEIYSGDSTSTGTRLQLLCDNRRSFPGEITSYTSSTTRADVKYTALLSGYRRRGFVMAYKEVDIGITTTPLVITTTPTPVSTCSSSTISLTASSTSQFITTPDYPVFYAANQNCRWLVNAPAGSIINLRVIDSSLEDSEGCMGDRVVIYDGSGTNYPVLTTFCGPFSNDVNSTSNEMLVTFYSDGSAQERGFKFEYSSSDHTTPSCVDLSTSNEWNNLTATTTAQYFTSPNYPDNYNSSVTIHWLIHNPTDTGVIKLETVDSRLESDPGCSYDSVTVYKGPCSTYPQLGFFCGTNAPTLTQDVGSYALVVFKTDGTTEFKGFRMKYYVTEADEDDTSIANTIGLIVGIVVGVVALAGIIGALIWAAKAGKLPGFKPSAEYKRHRRGSLSSVSSSSSSSSSESSSEDRERQPRPGTSKGRMKHKQLPPMKDSFSRLPPLDSYSRNVNILPKIK</sequence>
<feature type="domain" description="CUB" evidence="6">
    <location>
        <begin position="247"/>
        <end position="363"/>
    </location>
</feature>
<keyword evidence="2" id="KW-1015">Disulfide bond</keyword>
<organism evidence="7 8">
    <name type="scientific">Pinctada imbricata</name>
    <name type="common">Atlantic pearl-oyster</name>
    <name type="synonym">Pinctada martensii</name>
    <dbReference type="NCBI Taxonomy" id="66713"/>
    <lineage>
        <taxon>Eukaryota</taxon>
        <taxon>Metazoa</taxon>
        <taxon>Spiralia</taxon>
        <taxon>Lophotrochozoa</taxon>
        <taxon>Mollusca</taxon>
        <taxon>Bivalvia</taxon>
        <taxon>Autobranchia</taxon>
        <taxon>Pteriomorphia</taxon>
        <taxon>Pterioida</taxon>
        <taxon>Pterioidea</taxon>
        <taxon>Pteriidae</taxon>
        <taxon>Pinctada</taxon>
    </lineage>
</organism>
<dbReference type="CDD" id="cd00041">
    <property type="entry name" value="CUB"/>
    <property type="match status" value="4"/>
</dbReference>
<evidence type="ECO:0000256" key="5">
    <source>
        <dbReference type="SAM" id="Phobius"/>
    </source>
</evidence>
<keyword evidence="8" id="KW-1185">Reference proteome</keyword>
<keyword evidence="5" id="KW-1133">Transmembrane helix</keyword>
<evidence type="ECO:0000259" key="6">
    <source>
        <dbReference type="PROSITE" id="PS01180"/>
    </source>
</evidence>
<feature type="domain" description="CUB" evidence="6">
    <location>
        <begin position="1"/>
        <end position="91"/>
    </location>
</feature>
<dbReference type="Proteomes" id="UP001186944">
    <property type="component" value="Unassembled WGS sequence"/>
</dbReference>
<keyword evidence="1" id="KW-0677">Repeat</keyword>
<evidence type="ECO:0000256" key="3">
    <source>
        <dbReference type="PROSITE-ProRule" id="PRU00059"/>
    </source>
</evidence>
<proteinExistence type="predicted"/>
<dbReference type="InterPro" id="IPR035914">
    <property type="entry name" value="Sperma_CUB_dom_sf"/>
</dbReference>
<evidence type="ECO:0000256" key="2">
    <source>
        <dbReference type="ARBA" id="ARBA00023157"/>
    </source>
</evidence>
<reference evidence="7" key="1">
    <citation type="submission" date="2019-08" db="EMBL/GenBank/DDBJ databases">
        <title>The improved chromosome-level genome for the pearl oyster Pinctada fucata martensii using PacBio sequencing and Hi-C.</title>
        <authorList>
            <person name="Zheng Z."/>
        </authorList>
    </citation>
    <scope>NUCLEOTIDE SEQUENCE</scope>
    <source>
        <strain evidence="7">ZZ-2019</strain>
        <tissue evidence="7">Adductor muscle</tissue>
    </source>
</reference>
<evidence type="ECO:0000313" key="7">
    <source>
        <dbReference type="EMBL" id="KAK3099942.1"/>
    </source>
</evidence>
<feature type="domain" description="CUB" evidence="6">
    <location>
        <begin position="102"/>
        <end position="226"/>
    </location>
</feature>
<feature type="compositionally biased region" description="Low complexity" evidence="4">
    <location>
        <begin position="551"/>
        <end position="566"/>
    </location>
</feature>
<dbReference type="SUPFAM" id="SSF49854">
    <property type="entry name" value="Spermadhesin, CUB domain"/>
    <property type="match status" value="4"/>
</dbReference>
<evidence type="ECO:0000313" key="8">
    <source>
        <dbReference type="Proteomes" id="UP001186944"/>
    </source>
</evidence>
<keyword evidence="5" id="KW-0812">Transmembrane</keyword>
<dbReference type="FunFam" id="2.60.120.290:FF:000005">
    <property type="entry name" value="Procollagen C-endopeptidase enhancer 1"/>
    <property type="match status" value="1"/>
</dbReference>
<accession>A0AA88Y8B8</accession>
<evidence type="ECO:0000256" key="1">
    <source>
        <dbReference type="ARBA" id="ARBA00022737"/>
    </source>
</evidence>
<feature type="domain" description="CUB" evidence="6">
    <location>
        <begin position="370"/>
        <end position="493"/>
    </location>
</feature>
<feature type="transmembrane region" description="Helical" evidence="5">
    <location>
        <begin position="506"/>
        <end position="529"/>
    </location>
</feature>
<dbReference type="PANTHER" id="PTHR24251:SF30">
    <property type="entry name" value="MEMBRANE FRIZZLED-RELATED PROTEIN"/>
    <property type="match status" value="1"/>
</dbReference>
<dbReference type="PANTHER" id="PTHR24251">
    <property type="entry name" value="OVOCHYMASE-RELATED"/>
    <property type="match status" value="1"/>
</dbReference>
<keyword evidence="5" id="KW-0472">Membrane</keyword>
<dbReference type="InterPro" id="IPR000859">
    <property type="entry name" value="CUB_dom"/>
</dbReference>
<evidence type="ECO:0000256" key="4">
    <source>
        <dbReference type="SAM" id="MobiDB-lite"/>
    </source>
</evidence>